<keyword evidence="4" id="KW-1185">Reference proteome</keyword>
<sequence>MIPITVPVEPDAPDAREWLLDELSKPAYERAKPNWFDRASQAVWDWITSLFEGGFGGPPVLTLVLLGLLILGGVVLAFVLFGSPRLNRRSSAFGAVFGETDERDAAELRRAADAAASRGDWTLAIEELFRAIARGLAERAVLTTSPGTTAHHLAERAGAAFPAFADRLRGAARIFDEVRYLGIPGSADRFDAVLSLERELRSARPAAPSTAAVPA</sequence>
<dbReference type="InterPro" id="IPR025403">
    <property type="entry name" value="TgpA-like_C"/>
</dbReference>
<dbReference type="EMBL" id="JBHLTG010000007">
    <property type="protein sequence ID" value="MFC0681378.1"/>
    <property type="molecule type" value="Genomic_DNA"/>
</dbReference>
<organism evidence="3 4">
    <name type="scientific">Lysobacter korlensis</name>
    <dbReference type="NCBI Taxonomy" id="553636"/>
    <lineage>
        <taxon>Bacteria</taxon>
        <taxon>Pseudomonadati</taxon>
        <taxon>Pseudomonadota</taxon>
        <taxon>Gammaproteobacteria</taxon>
        <taxon>Lysobacterales</taxon>
        <taxon>Lysobacteraceae</taxon>
        <taxon>Lysobacter</taxon>
    </lineage>
</organism>
<keyword evidence="1" id="KW-0472">Membrane</keyword>
<keyword evidence="1" id="KW-0812">Transmembrane</keyword>
<evidence type="ECO:0000313" key="4">
    <source>
        <dbReference type="Proteomes" id="UP001589896"/>
    </source>
</evidence>
<evidence type="ECO:0000259" key="2">
    <source>
        <dbReference type="Pfam" id="PF13559"/>
    </source>
</evidence>
<reference evidence="3 4" key="1">
    <citation type="submission" date="2024-09" db="EMBL/GenBank/DDBJ databases">
        <authorList>
            <person name="Sun Q."/>
            <person name="Mori K."/>
        </authorList>
    </citation>
    <scope>NUCLEOTIDE SEQUENCE [LARGE SCALE GENOMIC DNA]</scope>
    <source>
        <strain evidence="3 4">KCTC 23076</strain>
    </source>
</reference>
<dbReference type="RefSeq" id="WP_386673940.1">
    <property type="nucleotide sequence ID" value="NZ_JBHLTG010000007.1"/>
</dbReference>
<comment type="caution">
    <text evidence="3">The sequence shown here is derived from an EMBL/GenBank/DDBJ whole genome shotgun (WGS) entry which is preliminary data.</text>
</comment>
<feature type="domain" description="Protein-glutamine gamma-glutamyltransferase-like C-terminal" evidence="2">
    <location>
        <begin position="128"/>
        <end position="195"/>
    </location>
</feature>
<protein>
    <submittedName>
        <fullName evidence="3">DUF4129 domain-containing protein</fullName>
    </submittedName>
</protein>
<accession>A0ABV6RWM1</accession>
<proteinExistence type="predicted"/>
<evidence type="ECO:0000256" key="1">
    <source>
        <dbReference type="SAM" id="Phobius"/>
    </source>
</evidence>
<gene>
    <name evidence="3" type="ORF">ACFFGH_26410</name>
</gene>
<keyword evidence="1" id="KW-1133">Transmembrane helix</keyword>
<name>A0ABV6RWM1_9GAMM</name>
<evidence type="ECO:0000313" key="3">
    <source>
        <dbReference type="EMBL" id="MFC0681378.1"/>
    </source>
</evidence>
<feature type="transmembrane region" description="Helical" evidence="1">
    <location>
        <begin position="60"/>
        <end position="81"/>
    </location>
</feature>
<dbReference type="Proteomes" id="UP001589896">
    <property type="component" value="Unassembled WGS sequence"/>
</dbReference>
<dbReference type="Pfam" id="PF13559">
    <property type="entry name" value="DUF4129"/>
    <property type="match status" value="1"/>
</dbReference>